<dbReference type="HOGENOM" id="CLU_000445_107_27_7"/>
<dbReference type="PROSITE" id="PS50885">
    <property type="entry name" value="HAMP"/>
    <property type="match status" value="1"/>
</dbReference>
<dbReference type="Gene3D" id="1.10.8.500">
    <property type="entry name" value="HAMP domain in histidine kinase"/>
    <property type="match status" value="1"/>
</dbReference>
<sequence length="576" mass="62030">MLKKNHSPSIARASNNMKLHTKLILALLSCLTLVVVVAQLIQYSQLEKQINNLAQANIELLSNREQAFAANLYHSVAKSVEGSLNRGEMEKFSALLKQTRKIDGLLEFSLFDTNNRVNYSSKSEFLGQKLPREIQKQISGGEISISTDEKSINIYQPQKITGDCLRCHTGWNKQMDHGGVMFFRFSTKALQQAKRETDEGIATIADNYLIAAAISVLTMLTVIGIAIFFLLRHMVKIPLEQIGSNFNQAADGNLTVQANIASKDEIGILGHNFNHFLSQLHDIMQNIARQIETLKGASGSLENVAAEMSKGAEEMTHRSHSVASASVEMSSNMTLVSEAMTEANSNINIMAASTEEMTATINEIAKNAANAKSISETAVTEASHATQKMKHLGNSAQNIGKITGTITEISAQTNLLALNATIEAARAGEAGKGFAVVAAEIKQLANQTSAATIEITSSISEIQTDTAGAIEETEHIGQVISRIDDIISTIASAVEQQSASTREIATSINQASSGLKEISCNIQSSSAVAEEISKDINSVDSTASHIASNSSSVEKNAKDLAGLAEQLKDHVERFQI</sequence>
<evidence type="ECO:0000256" key="3">
    <source>
        <dbReference type="PROSITE-ProRule" id="PRU00284"/>
    </source>
</evidence>
<gene>
    <name evidence="7" type="ordered locus">DP0161</name>
</gene>
<name>Q6ARY5_DESPS</name>
<protein>
    <submittedName>
        <fullName evidence="7">Related to methyl-accepting chemotaxis protein (TlpB)</fullName>
    </submittedName>
</protein>
<comment type="similarity">
    <text evidence="2">Belongs to the methyl-accepting chemotaxis (MCP) protein family.</text>
</comment>
<dbReference type="SMART" id="SM00304">
    <property type="entry name" value="HAMP"/>
    <property type="match status" value="1"/>
</dbReference>
<dbReference type="SUPFAM" id="SSF58104">
    <property type="entry name" value="Methyl-accepting chemotaxis protein (MCP) signaling domain"/>
    <property type="match status" value="1"/>
</dbReference>
<dbReference type="PANTHER" id="PTHR32089">
    <property type="entry name" value="METHYL-ACCEPTING CHEMOTAXIS PROTEIN MCPB"/>
    <property type="match status" value="1"/>
</dbReference>
<organism evidence="7 8">
    <name type="scientific">Desulfotalea psychrophila (strain LSv54 / DSM 12343)</name>
    <dbReference type="NCBI Taxonomy" id="177439"/>
    <lineage>
        <taxon>Bacteria</taxon>
        <taxon>Pseudomonadati</taxon>
        <taxon>Thermodesulfobacteriota</taxon>
        <taxon>Desulfobulbia</taxon>
        <taxon>Desulfobulbales</taxon>
        <taxon>Desulfocapsaceae</taxon>
        <taxon>Desulfotalea</taxon>
    </lineage>
</organism>
<dbReference type="CDD" id="cd06225">
    <property type="entry name" value="HAMP"/>
    <property type="match status" value="1"/>
</dbReference>
<dbReference type="PRINTS" id="PR00260">
    <property type="entry name" value="CHEMTRNSDUCR"/>
</dbReference>
<dbReference type="InterPro" id="IPR003660">
    <property type="entry name" value="HAMP_dom"/>
</dbReference>
<dbReference type="InterPro" id="IPR004090">
    <property type="entry name" value="Chemotax_Me-accpt_rcpt"/>
</dbReference>
<evidence type="ECO:0000256" key="1">
    <source>
        <dbReference type="ARBA" id="ARBA00023224"/>
    </source>
</evidence>
<evidence type="ECO:0000313" key="8">
    <source>
        <dbReference type="Proteomes" id="UP000000602"/>
    </source>
</evidence>
<evidence type="ECO:0000313" key="7">
    <source>
        <dbReference type="EMBL" id="CAG34890.1"/>
    </source>
</evidence>
<dbReference type="EMBL" id="CR522870">
    <property type="protein sequence ID" value="CAG34890.1"/>
    <property type="molecule type" value="Genomic_DNA"/>
</dbReference>
<dbReference type="eggNOG" id="COG0840">
    <property type="taxonomic scope" value="Bacteria"/>
</dbReference>
<dbReference type="Gene3D" id="1.10.287.950">
    <property type="entry name" value="Methyl-accepting chemotaxis protein"/>
    <property type="match status" value="1"/>
</dbReference>
<dbReference type="InterPro" id="IPR004089">
    <property type="entry name" value="MCPsignal_dom"/>
</dbReference>
<dbReference type="PROSITE" id="PS50111">
    <property type="entry name" value="CHEMOTAXIS_TRANSDUC_2"/>
    <property type="match status" value="1"/>
</dbReference>
<dbReference type="GO" id="GO:0016020">
    <property type="term" value="C:membrane"/>
    <property type="evidence" value="ECO:0007669"/>
    <property type="project" value="InterPro"/>
</dbReference>
<dbReference type="SMART" id="SM00283">
    <property type="entry name" value="MA"/>
    <property type="match status" value="1"/>
</dbReference>
<dbReference type="PANTHER" id="PTHR32089:SF112">
    <property type="entry name" value="LYSOZYME-LIKE PROTEIN-RELATED"/>
    <property type="match status" value="1"/>
</dbReference>
<keyword evidence="4" id="KW-1133">Transmembrane helix</keyword>
<feature type="domain" description="Methyl-accepting transducer" evidence="5">
    <location>
        <begin position="304"/>
        <end position="540"/>
    </location>
</feature>
<feature type="transmembrane region" description="Helical" evidence="4">
    <location>
        <begin position="208"/>
        <end position="231"/>
    </location>
</feature>
<dbReference type="Proteomes" id="UP000000602">
    <property type="component" value="Chromosome"/>
</dbReference>
<keyword evidence="1 3" id="KW-0807">Transducer</keyword>
<dbReference type="KEGG" id="dps:DP0161"/>
<evidence type="ECO:0000259" key="5">
    <source>
        <dbReference type="PROSITE" id="PS50111"/>
    </source>
</evidence>
<dbReference type="Pfam" id="PF00672">
    <property type="entry name" value="HAMP"/>
    <property type="match status" value="1"/>
</dbReference>
<dbReference type="GO" id="GO:0004888">
    <property type="term" value="F:transmembrane signaling receptor activity"/>
    <property type="evidence" value="ECO:0007669"/>
    <property type="project" value="InterPro"/>
</dbReference>
<dbReference type="GO" id="GO:0007165">
    <property type="term" value="P:signal transduction"/>
    <property type="evidence" value="ECO:0007669"/>
    <property type="project" value="UniProtKB-KW"/>
</dbReference>
<dbReference type="AlphaFoldDB" id="Q6ARY5"/>
<evidence type="ECO:0000259" key="6">
    <source>
        <dbReference type="PROSITE" id="PS50885"/>
    </source>
</evidence>
<dbReference type="Pfam" id="PF00015">
    <property type="entry name" value="MCPsignal"/>
    <property type="match status" value="1"/>
</dbReference>
<keyword evidence="4" id="KW-0812">Transmembrane</keyword>
<dbReference type="GO" id="GO:0006935">
    <property type="term" value="P:chemotaxis"/>
    <property type="evidence" value="ECO:0007669"/>
    <property type="project" value="InterPro"/>
</dbReference>
<accession>Q6ARY5</accession>
<dbReference type="STRING" id="177439.DP0161"/>
<keyword evidence="4" id="KW-0472">Membrane</keyword>
<dbReference type="Gene3D" id="3.30.450.290">
    <property type="match status" value="1"/>
</dbReference>
<proteinExistence type="inferred from homology"/>
<feature type="domain" description="HAMP" evidence="6">
    <location>
        <begin position="233"/>
        <end position="285"/>
    </location>
</feature>
<evidence type="ECO:0000256" key="4">
    <source>
        <dbReference type="SAM" id="Phobius"/>
    </source>
</evidence>
<evidence type="ECO:0000256" key="2">
    <source>
        <dbReference type="ARBA" id="ARBA00029447"/>
    </source>
</evidence>
<reference evidence="8" key="1">
    <citation type="journal article" date="2004" name="Environ. Microbiol.">
        <title>The genome of Desulfotalea psychrophila, a sulfate-reducing bacterium from permanently cold Arctic sediments.</title>
        <authorList>
            <person name="Rabus R."/>
            <person name="Ruepp A."/>
            <person name="Frickey T."/>
            <person name="Rattei T."/>
            <person name="Fartmann B."/>
            <person name="Stark M."/>
            <person name="Bauer M."/>
            <person name="Zibat A."/>
            <person name="Lombardot T."/>
            <person name="Becker I."/>
            <person name="Amann J."/>
            <person name="Gellner K."/>
            <person name="Teeling H."/>
            <person name="Leuschner W.D."/>
            <person name="Gloeckner F.-O."/>
            <person name="Lupas A.N."/>
            <person name="Amann R."/>
            <person name="Klenk H.-P."/>
        </authorList>
    </citation>
    <scope>NUCLEOTIDE SEQUENCE [LARGE SCALE GENOMIC DNA]</scope>
    <source>
        <strain evidence="8">DSM 12343 / LSv54</strain>
    </source>
</reference>
<keyword evidence="8" id="KW-1185">Reference proteome</keyword>